<dbReference type="Proteomes" id="UP000678499">
    <property type="component" value="Unassembled WGS sequence"/>
</dbReference>
<dbReference type="GO" id="GO:0005829">
    <property type="term" value="C:cytosol"/>
    <property type="evidence" value="ECO:0007669"/>
    <property type="project" value="TreeGrafter"/>
</dbReference>
<dbReference type="EMBL" id="OA882106">
    <property type="protein sequence ID" value="CAD7272848.1"/>
    <property type="molecule type" value="Genomic_DNA"/>
</dbReference>
<comment type="catalytic activity">
    <reaction evidence="3">
        <text>a 1,2-diacyl-sn-glycero-3-phosphate(in) = a 1,2-diacyl-sn-glycero-3-phosphate(out)</text>
        <dbReference type="Rhea" id="RHEA:36435"/>
        <dbReference type="ChEBI" id="CHEBI:58608"/>
    </reaction>
</comment>
<evidence type="ECO:0000256" key="1">
    <source>
        <dbReference type="ARBA" id="ARBA00006196"/>
    </source>
</evidence>
<dbReference type="PROSITE" id="PS51808">
    <property type="entry name" value="CHCH"/>
    <property type="match status" value="1"/>
</dbReference>
<dbReference type="PANTHER" id="PTHR46403:SF1">
    <property type="entry name" value="TP53-REGULATED INHIBITOR OF APOPTOSIS 1"/>
    <property type="match status" value="1"/>
</dbReference>
<comment type="similarity">
    <text evidence="1">Belongs to the TRIAP1/MDM35 family.</text>
</comment>
<dbReference type="PANTHER" id="PTHR46403">
    <property type="entry name" value="TP53-REGULATED INHIBITOR OF APOPTOSIS 1"/>
    <property type="match status" value="1"/>
</dbReference>
<name>A0A7R9G8C2_9CRUS</name>
<dbReference type="InterPro" id="IPR007918">
    <property type="entry name" value="MDM35_apoptosis"/>
</dbReference>
<evidence type="ECO:0000256" key="3">
    <source>
        <dbReference type="ARBA" id="ARBA00023706"/>
    </source>
</evidence>
<dbReference type="GO" id="GO:0045332">
    <property type="term" value="P:phospholipid translocation"/>
    <property type="evidence" value="ECO:0007669"/>
    <property type="project" value="TreeGrafter"/>
</dbReference>
<dbReference type="OrthoDB" id="19091at2759"/>
<dbReference type="AlphaFoldDB" id="A0A7R9G8C2"/>
<evidence type="ECO:0000313" key="4">
    <source>
        <dbReference type="EMBL" id="CAD7272848.1"/>
    </source>
</evidence>
<dbReference type="GO" id="GO:1990050">
    <property type="term" value="F:phosphatidic acid transfer activity"/>
    <property type="evidence" value="ECO:0007669"/>
    <property type="project" value="TreeGrafter"/>
</dbReference>
<evidence type="ECO:0000256" key="2">
    <source>
        <dbReference type="ARBA" id="ARBA00023157"/>
    </source>
</evidence>
<dbReference type="Pfam" id="PF05254">
    <property type="entry name" value="UPF0203"/>
    <property type="match status" value="1"/>
</dbReference>
<keyword evidence="5" id="KW-1185">Reference proteome</keyword>
<dbReference type="GO" id="GO:0005758">
    <property type="term" value="C:mitochondrial intermembrane space"/>
    <property type="evidence" value="ECO:0007669"/>
    <property type="project" value="TreeGrafter"/>
</dbReference>
<accession>A0A7R9G8C2</accession>
<keyword evidence="2" id="KW-1015">Disulfide bond</keyword>
<evidence type="ECO:0000313" key="5">
    <source>
        <dbReference type="Proteomes" id="UP000678499"/>
    </source>
</evidence>
<protein>
    <recommendedName>
        <fullName evidence="6">TP53-regulated inhibitor of apoptosis 1</fullName>
    </recommendedName>
</protein>
<gene>
    <name evidence="4" type="ORF">NMOB1V02_LOCUS765</name>
</gene>
<organism evidence="4">
    <name type="scientific">Notodromas monacha</name>
    <dbReference type="NCBI Taxonomy" id="399045"/>
    <lineage>
        <taxon>Eukaryota</taxon>
        <taxon>Metazoa</taxon>
        <taxon>Ecdysozoa</taxon>
        <taxon>Arthropoda</taxon>
        <taxon>Crustacea</taxon>
        <taxon>Oligostraca</taxon>
        <taxon>Ostracoda</taxon>
        <taxon>Podocopa</taxon>
        <taxon>Podocopida</taxon>
        <taxon>Cypridocopina</taxon>
        <taxon>Cypridoidea</taxon>
        <taxon>Cyprididae</taxon>
        <taxon>Notodromas</taxon>
    </lineage>
</organism>
<proteinExistence type="inferred from homology"/>
<dbReference type="EMBL" id="CAJPEX010000069">
    <property type="protein sequence ID" value="CAG0913000.1"/>
    <property type="molecule type" value="Genomic_DNA"/>
</dbReference>
<sequence>MESVGAECTELKREYDACFISWFSDKFLKGDKDDSVCAPLLEVYKKCVQNALKEKNINVDEVNIRVLGTDDENRIPPGKSSP</sequence>
<evidence type="ECO:0008006" key="6">
    <source>
        <dbReference type="Google" id="ProtNLM"/>
    </source>
</evidence>
<dbReference type="GO" id="GO:0005634">
    <property type="term" value="C:nucleus"/>
    <property type="evidence" value="ECO:0007669"/>
    <property type="project" value="TreeGrafter"/>
</dbReference>
<reference evidence="4" key="1">
    <citation type="submission" date="2020-11" db="EMBL/GenBank/DDBJ databases">
        <authorList>
            <person name="Tran Van P."/>
        </authorList>
    </citation>
    <scope>NUCLEOTIDE SEQUENCE</scope>
</reference>